<evidence type="ECO:0000256" key="1">
    <source>
        <dbReference type="SAM" id="Phobius"/>
    </source>
</evidence>
<accession>A0A1M6MD86</accession>
<dbReference type="Proteomes" id="UP000184395">
    <property type="component" value="Unassembled WGS sequence"/>
</dbReference>
<keyword evidence="1" id="KW-0812">Transmembrane</keyword>
<feature type="transmembrane region" description="Helical" evidence="1">
    <location>
        <begin position="6"/>
        <end position="26"/>
    </location>
</feature>
<keyword evidence="1" id="KW-1133">Transmembrane helix</keyword>
<feature type="transmembrane region" description="Helical" evidence="1">
    <location>
        <begin position="79"/>
        <end position="96"/>
    </location>
</feature>
<organism evidence="2 3">
    <name type="scientific">Paraburkholderia terricola</name>
    <dbReference type="NCBI Taxonomy" id="169427"/>
    <lineage>
        <taxon>Bacteria</taxon>
        <taxon>Pseudomonadati</taxon>
        <taxon>Pseudomonadota</taxon>
        <taxon>Betaproteobacteria</taxon>
        <taxon>Burkholderiales</taxon>
        <taxon>Burkholderiaceae</taxon>
        <taxon>Paraburkholderia</taxon>
    </lineage>
</organism>
<dbReference type="AlphaFoldDB" id="A0A1M6MD86"/>
<proteinExistence type="predicted"/>
<protein>
    <submittedName>
        <fullName evidence="2">Uncharacterized protein</fullName>
    </submittedName>
</protein>
<sequence>MANFLFNLVSNLALLAAVLIVCHLCNRLIPGATLNGPHVFVGLALAALLFDAALTFLIFADAQNRYGQFSTRAAFFQRAGAYGLAGLAAFGWRYLWRRSRQAKAGDSLVIRTSPYSESHLPM</sequence>
<evidence type="ECO:0000313" key="3">
    <source>
        <dbReference type="Proteomes" id="UP000184395"/>
    </source>
</evidence>
<name>A0A1M6MD86_9BURK</name>
<dbReference type="RefSeq" id="WP_073428189.1">
    <property type="nucleotide sequence ID" value="NZ_CADFGY010000005.1"/>
</dbReference>
<evidence type="ECO:0000313" key="2">
    <source>
        <dbReference type="EMBL" id="SHJ81411.1"/>
    </source>
</evidence>
<dbReference type="EMBL" id="FRAB01000007">
    <property type="protein sequence ID" value="SHJ81411.1"/>
    <property type="molecule type" value="Genomic_DNA"/>
</dbReference>
<gene>
    <name evidence="2" type="ORF">SAMN05192548_100782</name>
</gene>
<dbReference type="OrthoDB" id="9007851at2"/>
<reference evidence="2 3" key="1">
    <citation type="submission" date="2016-11" db="EMBL/GenBank/DDBJ databases">
        <authorList>
            <person name="Jaros S."/>
            <person name="Januszkiewicz K."/>
            <person name="Wedrychowicz H."/>
        </authorList>
    </citation>
    <scope>NUCLEOTIDE SEQUENCE [LARGE SCALE GENOMIC DNA]</scope>
    <source>
        <strain evidence="2 3">LMG 20594</strain>
    </source>
</reference>
<feature type="transmembrane region" description="Helical" evidence="1">
    <location>
        <begin position="38"/>
        <end position="59"/>
    </location>
</feature>
<keyword evidence="1" id="KW-0472">Membrane</keyword>